<feature type="region of interest" description="Disordered" evidence="1">
    <location>
        <begin position="488"/>
        <end position="530"/>
    </location>
</feature>
<feature type="region of interest" description="Disordered" evidence="1">
    <location>
        <begin position="1"/>
        <end position="35"/>
    </location>
</feature>
<dbReference type="Proteomes" id="UP000829685">
    <property type="component" value="Unassembled WGS sequence"/>
</dbReference>
<dbReference type="AlphaFoldDB" id="A0A9P9WMT3"/>
<dbReference type="InterPro" id="IPR027796">
    <property type="entry name" value="OTT_1508_deam-like"/>
</dbReference>
<evidence type="ECO:0000313" key="3">
    <source>
        <dbReference type="Proteomes" id="UP000829685"/>
    </source>
</evidence>
<gene>
    <name evidence="2" type="ORF">JX265_006108</name>
</gene>
<dbReference type="Pfam" id="PF14441">
    <property type="entry name" value="OTT_1508_deam"/>
    <property type="match status" value="1"/>
</dbReference>
<feature type="compositionally biased region" description="Polar residues" evidence="1">
    <location>
        <begin position="497"/>
        <end position="519"/>
    </location>
</feature>
<evidence type="ECO:0000313" key="2">
    <source>
        <dbReference type="EMBL" id="KAI1871068.1"/>
    </source>
</evidence>
<dbReference type="EMBL" id="JAFIMR010000013">
    <property type="protein sequence ID" value="KAI1871068.1"/>
    <property type="molecule type" value="Genomic_DNA"/>
</dbReference>
<comment type="caution">
    <text evidence="2">The sequence shown here is derived from an EMBL/GenBank/DDBJ whole genome shotgun (WGS) entry which is preliminary data.</text>
</comment>
<proteinExistence type="predicted"/>
<dbReference type="PANTHER" id="PTHR42037:SF1">
    <property type="match status" value="1"/>
</dbReference>
<accession>A0A9P9WMT3</accession>
<sequence length="530" mass="59264">MHRSSKKSSKSFRSPAASGSSSMAAGAPQGTVGRPRLGQYPKLIARFFEPLILLHVLGATRGDHTPIPHNPKSPEFSRRRLLDNLAYLCDFDKGGPTTTALGLEERHDCFKFWIASNRPTTKTLKFMSNAIESLKALFNATPIKREEAIEEFTEACIAFAKTRIIKEAKLLYRAIAVCSDHLSKETDSASLGLVTWLQMFVERDNITLCRWTYGHRNDEEMVQVNKRSRNVHETPAQSRVAADFATLRHRFGRLAHHVRAVKEVIVDASTLQHLFDECQIGQVPTLISVSRPEADAHTTLEGIMNRMLSSTNAIMLAKYVESLAEMDQKFEILERVKEQYASETFKPCVHAEIQVLEHFYQQGLAYAEGDPYIGCSKPACYCCSLYIENHPAGCVVPQTHRNIYLNWGPPVLHDGTADEGYPTQRDILNAMLKVIRKEVFNQVSSKANALKRHHDSITGLTQSTLSISTRVENSVDVETSFQRLDLGDLNGEPRAVQDNTSQSTPSSGNSFASSINDTPNHPYPFKEQTA</sequence>
<dbReference type="PANTHER" id="PTHR42037">
    <property type="match status" value="1"/>
</dbReference>
<keyword evidence="3" id="KW-1185">Reference proteome</keyword>
<feature type="compositionally biased region" description="Low complexity" evidence="1">
    <location>
        <begin position="11"/>
        <end position="28"/>
    </location>
</feature>
<feature type="compositionally biased region" description="Basic residues" evidence="1">
    <location>
        <begin position="1"/>
        <end position="10"/>
    </location>
</feature>
<reference evidence="2" key="1">
    <citation type="submission" date="2021-03" db="EMBL/GenBank/DDBJ databases">
        <title>Revisited historic fungal species revealed as producer of novel bioactive compounds through whole genome sequencing and comparative genomics.</title>
        <authorList>
            <person name="Vignolle G.A."/>
            <person name="Hochenegger N."/>
            <person name="Mach R.L."/>
            <person name="Mach-Aigner A.R."/>
            <person name="Javad Rahimi M."/>
            <person name="Salim K.A."/>
            <person name="Chan C.M."/>
            <person name="Lim L.B.L."/>
            <person name="Cai F."/>
            <person name="Druzhinina I.S."/>
            <person name="U'Ren J.M."/>
            <person name="Derntl C."/>
        </authorList>
    </citation>
    <scope>NUCLEOTIDE SEQUENCE</scope>
    <source>
        <strain evidence="2">TUCIM 5799</strain>
    </source>
</reference>
<organism evidence="2 3">
    <name type="scientific">Neoarthrinium moseri</name>
    <dbReference type="NCBI Taxonomy" id="1658444"/>
    <lineage>
        <taxon>Eukaryota</taxon>
        <taxon>Fungi</taxon>
        <taxon>Dikarya</taxon>
        <taxon>Ascomycota</taxon>
        <taxon>Pezizomycotina</taxon>
        <taxon>Sordariomycetes</taxon>
        <taxon>Xylariomycetidae</taxon>
        <taxon>Amphisphaeriales</taxon>
        <taxon>Apiosporaceae</taxon>
        <taxon>Neoarthrinium</taxon>
    </lineage>
</organism>
<protein>
    <submittedName>
        <fullName evidence="2">Uncharacterized protein</fullName>
    </submittedName>
</protein>
<evidence type="ECO:0000256" key="1">
    <source>
        <dbReference type="SAM" id="MobiDB-lite"/>
    </source>
</evidence>
<name>A0A9P9WMT3_9PEZI</name>